<organism evidence="1">
    <name type="scientific">marine sediment metagenome</name>
    <dbReference type="NCBI Taxonomy" id="412755"/>
    <lineage>
        <taxon>unclassified sequences</taxon>
        <taxon>metagenomes</taxon>
        <taxon>ecological metagenomes</taxon>
    </lineage>
</organism>
<evidence type="ECO:0000313" key="1">
    <source>
        <dbReference type="EMBL" id="KKN67427.1"/>
    </source>
</evidence>
<dbReference type="EMBL" id="LAZR01000475">
    <property type="protein sequence ID" value="KKN67427.1"/>
    <property type="molecule type" value="Genomic_DNA"/>
</dbReference>
<proteinExistence type="predicted"/>
<protein>
    <submittedName>
        <fullName evidence="1">Uncharacterized protein</fullName>
    </submittedName>
</protein>
<dbReference type="AlphaFoldDB" id="A0A0F9SXS6"/>
<sequence length="121" mass="13407">MKKPQEVKFFAVEDGRTYELMLDDSGRALVTTQDILLGPGMTAQVEAPYTFLPPEDHLLLTSPGYRIPTVRVAPGIIREQRQGPFWLVNSGESAVAIPAGTQVVLFSLSRDVWFDTTEVTL</sequence>
<comment type="caution">
    <text evidence="1">The sequence shown here is derived from an EMBL/GenBank/DDBJ whole genome shotgun (WGS) entry which is preliminary data.</text>
</comment>
<accession>A0A0F9SXS6</accession>
<name>A0A0F9SXS6_9ZZZZ</name>
<gene>
    <name evidence="1" type="ORF">LCGC14_0461700</name>
</gene>
<reference evidence="1" key="1">
    <citation type="journal article" date="2015" name="Nature">
        <title>Complex archaea that bridge the gap between prokaryotes and eukaryotes.</title>
        <authorList>
            <person name="Spang A."/>
            <person name="Saw J.H."/>
            <person name="Jorgensen S.L."/>
            <person name="Zaremba-Niedzwiedzka K."/>
            <person name="Martijn J."/>
            <person name="Lind A.E."/>
            <person name="van Eijk R."/>
            <person name="Schleper C."/>
            <person name="Guy L."/>
            <person name="Ettema T.J."/>
        </authorList>
    </citation>
    <scope>NUCLEOTIDE SEQUENCE</scope>
</reference>